<accession>A0A150WQC6</accession>
<dbReference type="Proteomes" id="UP000075320">
    <property type="component" value="Unassembled WGS sequence"/>
</dbReference>
<reference evidence="2 3" key="1">
    <citation type="submission" date="2016-03" db="EMBL/GenBank/DDBJ databases">
        <authorList>
            <person name="Ploux O."/>
        </authorList>
    </citation>
    <scope>NUCLEOTIDE SEQUENCE [LARGE SCALE GENOMIC DNA]</scope>
    <source>
        <strain evidence="2 3">R0</strain>
    </source>
</reference>
<dbReference type="SUPFAM" id="SSF46565">
    <property type="entry name" value="Chaperone J-domain"/>
    <property type="match status" value="1"/>
</dbReference>
<dbReference type="InterPro" id="IPR050400">
    <property type="entry name" value="Bact_Cytoskel_RodZ"/>
</dbReference>
<dbReference type="AlphaFoldDB" id="A0A150WQC6"/>
<protein>
    <recommendedName>
        <fullName evidence="1">J domain-containing protein</fullName>
    </recommendedName>
</protein>
<sequence>MQATSRYNYYEVLELAANAPQHEVTTAYERARVTYSGENPAIYTIFSEHEARELLSVIEEAYQVLGNKILRNIYDQRLLSGRASLNDLTYASIVEASKQAFPEPKPEKTAAAPYKKDEAFEKEMASREDWNGEWLKKVREYKQISTQRMSEITKVNSYYVTAIENMNPENLPAIVFVRGYVVQIAKALGLNDKIVADSYMKNFKNGLEKR</sequence>
<dbReference type="GO" id="GO:0003677">
    <property type="term" value="F:DNA binding"/>
    <property type="evidence" value="ECO:0007669"/>
    <property type="project" value="InterPro"/>
</dbReference>
<dbReference type="PANTHER" id="PTHR34475:SF1">
    <property type="entry name" value="CYTOSKELETON PROTEIN RODZ"/>
    <property type="match status" value="1"/>
</dbReference>
<dbReference type="Gene3D" id="1.10.287.110">
    <property type="entry name" value="DnaJ domain"/>
    <property type="match status" value="1"/>
</dbReference>
<dbReference type="InterPro" id="IPR010982">
    <property type="entry name" value="Lambda_DNA-bd_dom_sf"/>
</dbReference>
<evidence type="ECO:0000259" key="1">
    <source>
        <dbReference type="PROSITE" id="PS50076"/>
    </source>
</evidence>
<dbReference type="OrthoDB" id="5291657at2"/>
<dbReference type="Pfam" id="PF13413">
    <property type="entry name" value="HTH_25"/>
    <property type="match status" value="1"/>
</dbReference>
<dbReference type="InterPro" id="IPR036869">
    <property type="entry name" value="J_dom_sf"/>
</dbReference>
<name>A0A150WQC6_BDEBC</name>
<evidence type="ECO:0000313" key="2">
    <source>
        <dbReference type="EMBL" id="KYG66598.1"/>
    </source>
</evidence>
<organism evidence="2 3">
    <name type="scientific">Bdellovibrio bacteriovorus</name>
    <dbReference type="NCBI Taxonomy" id="959"/>
    <lineage>
        <taxon>Bacteria</taxon>
        <taxon>Pseudomonadati</taxon>
        <taxon>Bdellovibrionota</taxon>
        <taxon>Bdellovibrionia</taxon>
        <taxon>Bdellovibrionales</taxon>
        <taxon>Pseudobdellovibrionaceae</taxon>
        <taxon>Bdellovibrio</taxon>
    </lineage>
</organism>
<keyword evidence="3" id="KW-1185">Reference proteome</keyword>
<dbReference type="PANTHER" id="PTHR34475">
    <property type="match status" value="1"/>
</dbReference>
<dbReference type="Gene3D" id="1.10.260.40">
    <property type="entry name" value="lambda repressor-like DNA-binding domains"/>
    <property type="match status" value="1"/>
</dbReference>
<feature type="domain" description="J" evidence="1">
    <location>
        <begin position="8"/>
        <end position="78"/>
    </location>
</feature>
<evidence type="ECO:0000313" key="3">
    <source>
        <dbReference type="Proteomes" id="UP000075320"/>
    </source>
</evidence>
<dbReference type="RefSeq" id="WP_061834162.1">
    <property type="nucleotide sequence ID" value="NZ_LUKE01000001.1"/>
</dbReference>
<proteinExistence type="predicted"/>
<gene>
    <name evidence="2" type="ORF">AZI86_06010</name>
</gene>
<comment type="caution">
    <text evidence="2">The sequence shown here is derived from an EMBL/GenBank/DDBJ whole genome shotgun (WGS) entry which is preliminary data.</text>
</comment>
<dbReference type="PROSITE" id="PS50076">
    <property type="entry name" value="DNAJ_2"/>
    <property type="match status" value="1"/>
</dbReference>
<dbReference type="InterPro" id="IPR001623">
    <property type="entry name" value="DnaJ_domain"/>
</dbReference>
<dbReference type="EMBL" id="LUKE01000001">
    <property type="protein sequence ID" value="KYG66598.1"/>
    <property type="molecule type" value="Genomic_DNA"/>
</dbReference>